<keyword evidence="4" id="KW-0573">Peptidoglycan synthesis</keyword>
<dbReference type="PANTHER" id="PTHR36174:SF1">
    <property type="entry name" value="LIPID II:GLYCINE GLYCYLTRANSFERASE"/>
    <property type="match status" value="1"/>
</dbReference>
<dbReference type="GO" id="GO:0009252">
    <property type="term" value="P:peptidoglycan biosynthetic process"/>
    <property type="evidence" value="ECO:0007669"/>
    <property type="project" value="UniProtKB-KW"/>
</dbReference>
<dbReference type="InterPro" id="IPR003447">
    <property type="entry name" value="FEMABX"/>
</dbReference>
<keyword evidence="8" id="KW-1185">Reference proteome</keyword>
<dbReference type="SUPFAM" id="SSF55729">
    <property type="entry name" value="Acyl-CoA N-acyltransferases (Nat)"/>
    <property type="match status" value="1"/>
</dbReference>
<dbReference type="GO" id="GO:0008360">
    <property type="term" value="P:regulation of cell shape"/>
    <property type="evidence" value="ECO:0007669"/>
    <property type="project" value="UniProtKB-KW"/>
</dbReference>
<dbReference type="EMBL" id="FUWG01000005">
    <property type="protein sequence ID" value="SJZ33480.1"/>
    <property type="molecule type" value="Genomic_DNA"/>
</dbReference>
<name>A0A1T4JTE3_TREPO</name>
<evidence type="ECO:0000256" key="1">
    <source>
        <dbReference type="ARBA" id="ARBA00009943"/>
    </source>
</evidence>
<reference evidence="7 8" key="1">
    <citation type="submission" date="2017-02" db="EMBL/GenBank/DDBJ databases">
        <authorList>
            <person name="Peterson S.W."/>
        </authorList>
    </citation>
    <scope>NUCLEOTIDE SEQUENCE [LARGE SCALE GENOMIC DNA]</scope>
    <source>
        <strain evidence="7 8">ATCC BAA-908</strain>
    </source>
</reference>
<dbReference type="STRING" id="261392.SAMN02745149_00777"/>
<dbReference type="Pfam" id="PF02388">
    <property type="entry name" value="FemAB"/>
    <property type="match status" value="2"/>
</dbReference>
<proteinExistence type="inferred from homology"/>
<dbReference type="Gene3D" id="3.40.630.30">
    <property type="match status" value="1"/>
</dbReference>
<dbReference type="AlphaFoldDB" id="A0A1T4JTE3"/>
<evidence type="ECO:0000256" key="2">
    <source>
        <dbReference type="ARBA" id="ARBA00022679"/>
    </source>
</evidence>
<evidence type="ECO:0000313" key="8">
    <source>
        <dbReference type="Proteomes" id="UP000190423"/>
    </source>
</evidence>
<evidence type="ECO:0000256" key="6">
    <source>
        <dbReference type="ARBA" id="ARBA00023316"/>
    </source>
</evidence>
<dbReference type="PANTHER" id="PTHR36174">
    <property type="entry name" value="LIPID II:GLYCINE GLYCYLTRANSFERASE"/>
    <property type="match status" value="1"/>
</dbReference>
<sequence length="427" mass="48627">MMVQGINVFSISISRLAQTDNTNIGSFLQTPFWSEFKAAHGWNYSRFSIRQTFREDEAEKPHSCGKNASAGQNAETEKTGEFSVLTRSFAHGLFSIAYIPLFPQLPFECTPEETIEDALDSDGTAVIEKPLVTAETQTIEFAHLVKEIAAALKPYLPKNTICIRFDPAVSFGTPEERDAFNYGLKLVSFADRLHLRKNSVDIQPPDSTLVDLTPDTEEILERMKSKWRYNIRLSERKGVQIEKVTGADPLFSEKLDVFYDLYKITSERDGIAIHSKSYYEDLLKKSSDELAQKKNVPAVTLYLAKHEDDYLGAIITLFSRTESVYLYGCSSNVKRNLMPNFLLQWTAMQDAKKYGSLYYDMYGMPPTDDENHPMHGLYLFKTGFGGKNIHRIGTFDVPVHILYRACIAAESLRAFWHKKIMKKIRGR</sequence>
<evidence type="ECO:0000313" key="7">
    <source>
        <dbReference type="EMBL" id="SJZ33480.1"/>
    </source>
</evidence>
<gene>
    <name evidence="7" type="ORF">SAMN02745149_00777</name>
</gene>
<keyword evidence="6" id="KW-0961">Cell wall biogenesis/degradation</keyword>
<evidence type="ECO:0000256" key="5">
    <source>
        <dbReference type="ARBA" id="ARBA00023315"/>
    </source>
</evidence>
<comment type="similarity">
    <text evidence="1">Belongs to the FemABX family.</text>
</comment>
<protein>
    <submittedName>
        <fullName evidence="7">Lipid II:glycine glycyltransferase (Peptidoglycan interpeptide bridge formation enzyme)</fullName>
    </submittedName>
</protein>
<keyword evidence="5" id="KW-0012">Acyltransferase</keyword>
<dbReference type="GO" id="GO:0016755">
    <property type="term" value="F:aminoacyltransferase activity"/>
    <property type="evidence" value="ECO:0007669"/>
    <property type="project" value="InterPro"/>
</dbReference>
<evidence type="ECO:0000256" key="3">
    <source>
        <dbReference type="ARBA" id="ARBA00022960"/>
    </source>
</evidence>
<dbReference type="InterPro" id="IPR016181">
    <property type="entry name" value="Acyl_CoA_acyltransferase"/>
</dbReference>
<accession>A0A1T4JTE3</accession>
<evidence type="ECO:0000256" key="4">
    <source>
        <dbReference type="ARBA" id="ARBA00022984"/>
    </source>
</evidence>
<organism evidence="7 8">
    <name type="scientific">Treponema porcinum</name>
    <dbReference type="NCBI Taxonomy" id="261392"/>
    <lineage>
        <taxon>Bacteria</taxon>
        <taxon>Pseudomonadati</taxon>
        <taxon>Spirochaetota</taxon>
        <taxon>Spirochaetia</taxon>
        <taxon>Spirochaetales</taxon>
        <taxon>Treponemataceae</taxon>
        <taxon>Treponema</taxon>
    </lineage>
</organism>
<dbReference type="Proteomes" id="UP000190423">
    <property type="component" value="Unassembled WGS sequence"/>
</dbReference>
<dbReference type="PROSITE" id="PS51191">
    <property type="entry name" value="FEMABX"/>
    <property type="match status" value="1"/>
</dbReference>
<keyword evidence="3" id="KW-0133">Cell shape</keyword>
<dbReference type="InterPro" id="IPR050644">
    <property type="entry name" value="PG_Glycine_Bridge_Synth"/>
</dbReference>
<dbReference type="GO" id="GO:0071555">
    <property type="term" value="P:cell wall organization"/>
    <property type="evidence" value="ECO:0007669"/>
    <property type="project" value="UniProtKB-KW"/>
</dbReference>
<keyword evidence="2 7" id="KW-0808">Transferase</keyword>